<organism evidence="2 3">
    <name type="scientific">Protopolystoma xenopodis</name>
    <dbReference type="NCBI Taxonomy" id="117903"/>
    <lineage>
        <taxon>Eukaryota</taxon>
        <taxon>Metazoa</taxon>
        <taxon>Spiralia</taxon>
        <taxon>Lophotrochozoa</taxon>
        <taxon>Platyhelminthes</taxon>
        <taxon>Monogenea</taxon>
        <taxon>Polyopisthocotylea</taxon>
        <taxon>Polystomatidea</taxon>
        <taxon>Polystomatidae</taxon>
        <taxon>Protopolystoma</taxon>
    </lineage>
</organism>
<accession>A0A3S5BF78</accession>
<feature type="compositionally biased region" description="Polar residues" evidence="1">
    <location>
        <begin position="24"/>
        <end position="34"/>
    </location>
</feature>
<dbReference type="AlphaFoldDB" id="A0A3S5BF78"/>
<sequence length="228" mass="25732">MEDGEVTQNRQRQRKRCRSSCLSESVVDSANYTKTDPTEERDEDRDLESELDQNVWTGQPARRRRTEEYSRRSDSLVQATKNGDSELNETDGLRVPDVAIKLSSFNRLEGACRRVRLSHEEEMKINEKEDNLDNVGESENDGENLKHQVEEGAGITTLNVSSLLDQEQFKRRKLAKRSKLDLMVTPRLPPISPSGHDGPAIGASDWVGFGLHTLILSSKSVGRSCDYV</sequence>
<evidence type="ECO:0000313" key="2">
    <source>
        <dbReference type="EMBL" id="VEL22084.1"/>
    </source>
</evidence>
<reference evidence="2" key="1">
    <citation type="submission" date="2018-11" db="EMBL/GenBank/DDBJ databases">
        <authorList>
            <consortium name="Pathogen Informatics"/>
        </authorList>
    </citation>
    <scope>NUCLEOTIDE SEQUENCE</scope>
</reference>
<comment type="caution">
    <text evidence="2">The sequence shown here is derived from an EMBL/GenBank/DDBJ whole genome shotgun (WGS) entry which is preliminary data.</text>
</comment>
<evidence type="ECO:0000256" key="1">
    <source>
        <dbReference type="SAM" id="MobiDB-lite"/>
    </source>
</evidence>
<proteinExistence type="predicted"/>
<name>A0A3S5BF78_9PLAT</name>
<protein>
    <submittedName>
        <fullName evidence="2">Uncharacterized protein</fullName>
    </submittedName>
</protein>
<feature type="region of interest" description="Disordered" evidence="1">
    <location>
        <begin position="24"/>
        <end position="90"/>
    </location>
</feature>
<keyword evidence="3" id="KW-1185">Reference proteome</keyword>
<feature type="compositionally biased region" description="Acidic residues" evidence="1">
    <location>
        <begin position="39"/>
        <end position="51"/>
    </location>
</feature>
<gene>
    <name evidence="2" type="ORF">PXEA_LOCUS15524</name>
</gene>
<feature type="compositionally biased region" description="Basic and acidic residues" evidence="1">
    <location>
        <begin position="65"/>
        <end position="74"/>
    </location>
</feature>
<dbReference type="Proteomes" id="UP000784294">
    <property type="component" value="Unassembled WGS sequence"/>
</dbReference>
<dbReference type="EMBL" id="CAAALY010054612">
    <property type="protein sequence ID" value="VEL22084.1"/>
    <property type="molecule type" value="Genomic_DNA"/>
</dbReference>
<evidence type="ECO:0000313" key="3">
    <source>
        <dbReference type="Proteomes" id="UP000784294"/>
    </source>
</evidence>